<dbReference type="OrthoDB" id="9775224at2"/>
<dbReference type="RefSeq" id="WP_130103244.1">
    <property type="nucleotide sequence ID" value="NZ_SDWW01000034.1"/>
</dbReference>
<dbReference type="SUPFAM" id="SSF52540">
    <property type="entry name" value="P-loop containing nucleoside triphosphate hydrolases"/>
    <property type="match status" value="1"/>
</dbReference>
<proteinExistence type="predicted"/>
<evidence type="ECO:0000256" key="3">
    <source>
        <dbReference type="SAM" id="MobiDB-lite"/>
    </source>
</evidence>
<evidence type="ECO:0000259" key="4">
    <source>
        <dbReference type="Pfam" id="PF03976"/>
    </source>
</evidence>
<dbReference type="GO" id="GO:0006797">
    <property type="term" value="P:polyphosphate metabolic process"/>
    <property type="evidence" value="ECO:0007669"/>
    <property type="project" value="InterPro"/>
</dbReference>
<dbReference type="AlphaFoldDB" id="A0A4Q5MXQ9"/>
<keyword evidence="1" id="KW-0808">Transferase</keyword>
<dbReference type="InterPro" id="IPR016898">
    <property type="entry name" value="Polyphosphate_phosphotransfera"/>
</dbReference>
<reference evidence="5 6" key="1">
    <citation type="submission" date="2019-01" db="EMBL/GenBank/DDBJ databases">
        <title>Novel species of Cellulomonas.</title>
        <authorList>
            <person name="Liu Q."/>
            <person name="Xin Y.-H."/>
        </authorList>
    </citation>
    <scope>NUCLEOTIDE SEQUENCE [LARGE SCALE GENOMIC DNA]</scope>
    <source>
        <strain evidence="5 6">HLT2-17</strain>
    </source>
</reference>
<keyword evidence="2 5" id="KW-0418">Kinase</keyword>
<gene>
    <name evidence="5" type="ORF">EUA98_13670</name>
</gene>
<dbReference type="InterPro" id="IPR022488">
    <property type="entry name" value="PPK2-related"/>
</dbReference>
<dbReference type="PANTHER" id="PTHR34383">
    <property type="entry name" value="POLYPHOSPHATE:AMP PHOSPHOTRANSFERASE-RELATED"/>
    <property type="match status" value="1"/>
</dbReference>
<organism evidence="5 6">
    <name type="scientific">Pengzhenrongella frigida</name>
    <dbReference type="NCBI Taxonomy" id="1259133"/>
    <lineage>
        <taxon>Bacteria</taxon>
        <taxon>Bacillati</taxon>
        <taxon>Actinomycetota</taxon>
        <taxon>Actinomycetes</taxon>
        <taxon>Micrococcales</taxon>
        <taxon>Pengzhenrongella</taxon>
    </lineage>
</organism>
<dbReference type="NCBIfam" id="TIGR03709">
    <property type="entry name" value="PPK2_rel_1"/>
    <property type="match status" value="1"/>
</dbReference>
<dbReference type="GO" id="GO:0008976">
    <property type="term" value="F:polyphosphate kinase activity"/>
    <property type="evidence" value="ECO:0007669"/>
    <property type="project" value="InterPro"/>
</dbReference>
<keyword evidence="6" id="KW-1185">Reference proteome</keyword>
<comment type="caution">
    <text evidence="5">The sequence shown here is derived from an EMBL/GenBank/DDBJ whole genome shotgun (WGS) entry which is preliminary data.</text>
</comment>
<dbReference type="PANTHER" id="PTHR34383:SF3">
    <property type="entry name" value="POLYPHOSPHATE:AMP PHOSPHOTRANSFERASE"/>
    <property type="match status" value="1"/>
</dbReference>
<protein>
    <submittedName>
        <fullName evidence="5">Polyphosphate kinase 2 family protein</fullName>
    </submittedName>
</protein>
<evidence type="ECO:0000313" key="5">
    <source>
        <dbReference type="EMBL" id="RYV50415.1"/>
    </source>
</evidence>
<feature type="region of interest" description="Disordered" evidence="3">
    <location>
        <begin position="1"/>
        <end position="37"/>
    </location>
</feature>
<evidence type="ECO:0000313" key="6">
    <source>
        <dbReference type="Proteomes" id="UP000293764"/>
    </source>
</evidence>
<dbReference type="Gene3D" id="3.40.50.300">
    <property type="entry name" value="P-loop containing nucleotide triphosphate hydrolases"/>
    <property type="match status" value="1"/>
</dbReference>
<dbReference type="PIRSF" id="PIRSF028756">
    <property type="entry name" value="PPK2_prd"/>
    <property type="match status" value="1"/>
</dbReference>
<feature type="domain" description="Polyphosphate kinase-2-related" evidence="4">
    <location>
        <begin position="36"/>
        <end position="261"/>
    </location>
</feature>
<dbReference type="EMBL" id="SDWW01000034">
    <property type="protein sequence ID" value="RYV50415.1"/>
    <property type="molecule type" value="Genomic_DNA"/>
</dbReference>
<feature type="compositionally biased region" description="Basic and acidic residues" evidence="3">
    <location>
        <begin position="1"/>
        <end position="24"/>
    </location>
</feature>
<name>A0A4Q5MXQ9_9MICO</name>
<accession>A0A4Q5MXQ9</accession>
<evidence type="ECO:0000256" key="2">
    <source>
        <dbReference type="ARBA" id="ARBA00022777"/>
    </source>
</evidence>
<dbReference type="Proteomes" id="UP000293764">
    <property type="component" value="Unassembled WGS sequence"/>
</dbReference>
<dbReference type="Pfam" id="PF03976">
    <property type="entry name" value="PPK2"/>
    <property type="match status" value="1"/>
</dbReference>
<sequence>MAKDGWTRPAREALRPDRGFRLADLDPSSTPGWKGDSEDAEARLAEVGLELAELQERLFAQSRTGGSRSVLLVLQGMDTSGKGGIVRHVIGYVEPQGVTHRAFGVPTEQERAHHYLWRIGQALPEPGRIGVFDRSHYEDVLVVRVHDLVPPTVWGARYEEINDFEKDVVDSGTTVVKVALVISPDEQRARLRERLDREDKRWKYKPGDLDERVLWPRYTEAYQAVFDRTNTDRAPWFVIPADRKWYARLAVAELLTQALRDLDPRWPPVTFDVEAEKDRLDAQVL</sequence>
<dbReference type="InterPro" id="IPR027417">
    <property type="entry name" value="P-loop_NTPase"/>
</dbReference>
<evidence type="ECO:0000256" key="1">
    <source>
        <dbReference type="ARBA" id="ARBA00022679"/>
    </source>
</evidence>
<dbReference type="InterPro" id="IPR022300">
    <property type="entry name" value="PPK2-rel_1"/>
</dbReference>